<dbReference type="EMBL" id="JAYMGO010000003">
    <property type="protein sequence ID" value="KAL1279501.1"/>
    <property type="molecule type" value="Genomic_DNA"/>
</dbReference>
<accession>A0ABR3NSC1</accession>
<reference evidence="1 2" key="1">
    <citation type="submission" date="2023-09" db="EMBL/GenBank/DDBJ databases">
        <authorList>
            <person name="Wang M."/>
        </authorList>
    </citation>
    <scope>NUCLEOTIDE SEQUENCE [LARGE SCALE GENOMIC DNA]</scope>
    <source>
        <strain evidence="1">GT-2023</strain>
        <tissue evidence="1">Liver</tissue>
    </source>
</reference>
<organism evidence="1 2">
    <name type="scientific">Cirrhinus molitorella</name>
    <name type="common">mud carp</name>
    <dbReference type="NCBI Taxonomy" id="172907"/>
    <lineage>
        <taxon>Eukaryota</taxon>
        <taxon>Metazoa</taxon>
        <taxon>Chordata</taxon>
        <taxon>Craniata</taxon>
        <taxon>Vertebrata</taxon>
        <taxon>Euteleostomi</taxon>
        <taxon>Actinopterygii</taxon>
        <taxon>Neopterygii</taxon>
        <taxon>Teleostei</taxon>
        <taxon>Ostariophysi</taxon>
        <taxon>Cypriniformes</taxon>
        <taxon>Cyprinidae</taxon>
        <taxon>Labeoninae</taxon>
        <taxon>Labeonini</taxon>
        <taxon>Cirrhinus</taxon>
    </lineage>
</organism>
<sequence>MRTAALLGLLWYMRETPSKFMKICNPSDREEDVIKGRDDWNPSGCGKCDGTSPSILQKVLMRQLRDVPIAFLKLMGLVYALNLDCPKELKLTFEVIQHLLIGD</sequence>
<dbReference type="Proteomes" id="UP001558613">
    <property type="component" value="Unassembled WGS sequence"/>
</dbReference>
<keyword evidence="2" id="KW-1185">Reference proteome</keyword>
<gene>
    <name evidence="1" type="ORF">QQF64_026174</name>
</gene>
<comment type="caution">
    <text evidence="1">The sequence shown here is derived from an EMBL/GenBank/DDBJ whole genome shotgun (WGS) entry which is preliminary data.</text>
</comment>
<proteinExistence type="predicted"/>
<evidence type="ECO:0000313" key="1">
    <source>
        <dbReference type="EMBL" id="KAL1279501.1"/>
    </source>
</evidence>
<name>A0ABR3NSC1_9TELE</name>
<protein>
    <submittedName>
        <fullName evidence="1">Uncharacterized protein</fullName>
    </submittedName>
</protein>
<evidence type="ECO:0000313" key="2">
    <source>
        <dbReference type="Proteomes" id="UP001558613"/>
    </source>
</evidence>